<dbReference type="AlphaFoldDB" id="A0A392RLC4"/>
<organism evidence="1 2">
    <name type="scientific">Trifolium medium</name>
    <dbReference type="NCBI Taxonomy" id="97028"/>
    <lineage>
        <taxon>Eukaryota</taxon>
        <taxon>Viridiplantae</taxon>
        <taxon>Streptophyta</taxon>
        <taxon>Embryophyta</taxon>
        <taxon>Tracheophyta</taxon>
        <taxon>Spermatophyta</taxon>
        <taxon>Magnoliopsida</taxon>
        <taxon>eudicotyledons</taxon>
        <taxon>Gunneridae</taxon>
        <taxon>Pentapetalae</taxon>
        <taxon>rosids</taxon>
        <taxon>fabids</taxon>
        <taxon>Fabales</taxon>
        <taxon>Fabaceae</taxon>
        <taxon>Papilionoideae</taxon>
        <taxon>50 kb inversion clade</taxon>
        <taxon>NPAAA clade</taxon>
        <taxon>Hologalegina</taxon>
        <taxon>IRL clade</taxon>
        <taxon>Trifolieae</taxon>
        <taxon>Trifolium</taxon>
    </lineage>
</organism>
<feature type="non-terminal residue" evidence="1">
    <location>
        <position position="1"/>
    </location>
</feature>
<protein>
    <submittedName>
        <fullName evidence="1">Uncharacterized protein</fullName>
    </submittedName>
</protein>
<accession>A0A392RLC4</accession>
<proteinExistence type="predicted"/>
<keyword evidence="2" id="KW-1185">Reference proteome</keyword>
<name>A0A392RLC4_9FABA</name>
<evidence type="ECO:0000313" key="2">
    <source>
        <dbReference type="Proteomes" id="UP000265520"/>
    </source>
</evidence>
<sequence length="67" mass="7572">VWDPGSCLASRRSSQRLKRGVSLWWSDVSLLGTAVESQSDCVPLRIWYHSLFQASDQCLDKVEDMGN</sequence>
<evidence type="ECO:0000313" key="1">
    <source>
        <dbReference type="EMBL" id="MCI36346.1"/>
    </source>
</evidence>
<dbReference type="Proteomes" id="UP000265520">
    <property type="component" value="Unassembled WGS sequence"/>
</dbReference>
<comment type="caution">
    <text evidence="1">The sequence shown here is derived from an EMBL/GenBank/DDBJ whole genome shotgun (WGS) entry which is preliminary data.</text>
</comment>
<dbReference type="EMBL" id="LXQA010232937">
    <property type="protein sequence ID" value="MCI36346.1"/>
    <property type="molecule type" value="Genomic_DNA"/>
</dbReference>
<reference evidence="1 2" key="1">
    <citation type="journal article" date="2018" name="Front. Plant Sci.">
        <title>Red Clover (Trifolium pratense) and Zigzag Clover (T. medium) - A Picture of Genomic Similarities and Differences.</title>
        <authorList>
            <person name="Dluhosova J."/>
            <person name="Istvanek J."/>
            <person name="Nedelnik J."/>
            <person name="Repkova J."/>
        </authorList>
    </citation>
    <scope>NUCLEOTIDE SEQUENCE [LARGE SCALE GENOMIC DNA]</scope>
    <source>
        <strain evidence="2">cv. 10/8</strain>
        <tissue evidence="1">Leaf</tissue>
    </source>
</reference>